<dbReference type="SUPFAM" id="SSF46894">
    <property type="entry name" value="C-terminal effector domain of the bipartite response regulators"/>
    <property type="match status" value="1"/>
</dbReference>
<dbReference type="EMBL" id="CABVGY010000001">
    <property type="protein sequence ID" value="VVM38133.1"/>
    <property type="molecule type" value="Genomic_DNA"/>
</dbReference>
<dbReference type="PROSITE" id="PS50043">
    <property type="entry name" value="HTH_LUXR_2"/>
    <property type="match status" value="1"/>
</dbReference>
<evidence type="ECO:0000259" key="4">
    <source>
        <dbReference type="PROSITE" id="PS50043"/>
    </source>
</evidence>
<dbReference type="InterPro" id="IPR036388">
    <property type="entry name" value="WH-like_DNA-bd_sf"/>
</dbReference>
<proteinExistence type="predicted"/>
<dbReference type="GO" id="GO:0006355">
    <property type="term" value="P:regulation of DNA-templated transcription"/>
    <property type="evidence" value="ECO:0007669"/>
    <property type="project" value="InterPro"/>
</dbReference>
<dbReference type="Gene3D" id="1.10.10.10">
    <property type="entry name" value="Winged helix-like DNA-binding domain superfamily/Winged helix DNA-binding domain"/>
    <property type="match status" value="1"/>
</dbReference>
<keyword evidence="1" id="KW-0805">Transcription regulation</keyword>
<evidence type="ECO:0000256" key="2">
    <source>
        <dbReference type="ARBA" id="ARBA00023125"/>
    </source>
</evidence>
<reference evidence="5 6" key="1">
    <citation type="submission" date="2019-09" db="EMBL/GenBank/DDBJ databases">
        <authorList>
            <person name="Chandra G."/>
            <person name="Truman W A."/>
        </authorList>
    </citation>
    <scope>NUCLEOTIDE SEQUENCE [LARGE SCALE GENOMIC DNA]</scope>
    <source>
        <strain evidence="5">PS659</strain>
    </source>
</reference>
<dbReference type="Proteomes" id="UP000326729">
    <property type="component" value="Unassembled WGS sequence"/>
</dbReference>
<dbReference type="InterPro" id="IPR000792">
    <property type="entry name" value="Tscrpt_reg_LuxR_C"/>
</dbReference>
<dbReference type="InterPro" id="IPR041617">
    <property type="entry name" value="TPR_MalT"/>
</dbReference>
<accession>A0A5E6P4C4</accession>
<dbReference type="CDD" id="cd06170">
    <property type="entry name" value="LuxR_C_like"/>
    <property type="match status" value="1"/>
</dbReference>
<dbReference type="GO" id="GO:0004674">
    <property type="term" value="F:protein serine/threonine kinase activity"/>
    <property type="evidence" value="ECO:0007669"/>
    <property type="project" value="UniProtKB-EC"/>
</dbReference>
<keyword evidence="5" id="KW-0418">Kinase</keyword>
<dbReference type="InterPro" id="IPR016032">
    <property type="entry name" value="Sig_transdc_resp-reg_C-effctor"/>
</dbReference>
<dbReference type="PANTHER" id="PTHR44688:SF16">
    <property type="entry name" value="DNA-BINDING TRANSCRIPTIONAL ACTIVATOR DEVR_DOSR"/>
    <property type="match status" value="1"/>
</dbReference>
<name>A0A5E6P4C4_PSEFL</name>
<keyword evidence="5" id="KW-0808">Transferase</keyword>
<keyword evidence="2" id="KW-0238">DNA-binding</keyword>
<dbReference type="RefSeq" id="WP_224791438.1">
    <property type="nucleotide sequence ID" value="NZ_CABVGY010000001.1"/>
</dbReference>
<keyword evidence="3" id="KW-0804">Transcription</keyword>
<gene>
    <name evidence="5" type="primary">pknK_1</name>
    <name evidence="5" type="ORF">PS659_00139</name>
</gene>
<dbReference type="SUPFAM" id="SSF52540">
    <property type="entry name" value="P-loop containing nucleoside triphosphate hydrolases"/>
    <property type="match status" value="1"/>
</dbReference>
<dbReference type="PRINTS" id="PR00038">
    <property type="entry name" value="HTHLUXR"/>
</dbReference>
<dbReference type="PANTHER" id="PTHR44688">
    <property type="entry name" value="DNA-BINDING TRANSCRIPTIONAL ACTIVATOR DEVR_DOSR"/>
    <property type="match status" value="1"/>
</dbReference>
<evidence type="ECO:0000256" key="3">
    <source>
        <dbReference type="ARBA" id="ARBA00023163"/>
    </source>
</evidence>
<sequence>MPVHRDVPADMSAIEPLDGTAAFPTKDVATTRSTSTKFASPKSADSHLLRTRLLQQMGQTDTTRLILIRAAAGFGKTTLMQQYRECRLREGVHVLWVNLELADNDLQGFVSLLSNGLREVLPQPMDADSIGGQPAALALLELIATCTLPFAILLDEVEVLQNPEVLDFLQQLVDQLPPGGVVVMASRATPGIGLGRIRARGQLLEIKPGDLRFTPEESTAFIRNKRHIALQDDELATLYRCTEGWIAGLYLASLSLKDRDDHAAFIASFSGSNLELAEYLTEDILARQTEDCRLFLMQTSIFNQFCVSLCDAVTGRTDSQAMISHLDRTNLFLVPVDSQQQWFRYHHLFASFLRHALQRLHPDMASGLHETAGRWFFANEQPIPAIEHLFSAGLLEEAAAGLNSHLDTLIDSGRTRLLLRWFDRIPQAVRDGYPKLNQAHAWLLATTTRLKEAMQVAERLERLGGPDYAYVSKAVQCLQLSAIDRSEECCLAGVSLLEGMPANEVHLYGVLASSVAMNMVAGGRYDEARKLLSQAMQRDPRIGSSFLRHVFSVNESILDLVQGRLSNALVRMQTTAETVRSANRRSPHEAKLSLDIFHAQLLYESADFAEAEKYLSRSLFFSKQLTSPDNLIITHVLTARIAYANGDRTTWMRCLVELEQLGRQAGSNRAQCSAWLERVRVAIIEQRLDIATQALNSADLLGDWDRPGFIRVANDVDTPAIARERLRIALGEGSAVAKTLRSAIEQAQHWQHYRRELKLHILLAMALDNAQQPQQAFEALDDALRLASHEGFLGTFIEEGARLAGLLQRWAAQGKARCKAPGIEPGFVDDLLQRMGVDGGNTDDARNDNGAHEVLTVREYQILQLLAAGHRNRDIAEKIFLSEFTVKSHLQKIYAKLDTRGRTETLAIARSRGWIT</sequence>
<dbReference type="AlphaFoldDB" id="A0A5E6P4C4"/>
<dbReference type="Pfam" id="PF00196">
    <property type="entry name" value="GerE"/>
    <property type="match status" value="1"/>
</dbReference>
<dbReference type="SMART" id="SM00421">
    <property type="entry name" value="HTH_LUXR"/>
    <property type="match status" value="1"/>
</dbReference>
<dbReference type="InterPro" id="IPR059106">
    <property type="entry name" value="WHD_MalT"/>
</dbReference>
<evidence type="ECO:0000256" key="1">
    <source>
        <dbReference type="ARBA" id="ARBA00023015"/>
    </source>
</evidence>
<dbReference type="Gene3D" id="3.40.50.300">
    <property type="entry name" value="P-loop containing nucleotide triphosphate hydrolases"/>
    <property type="match status" value="1"/>
</dbReference>
<dbReference type="EC" id="2.7.11.1" evidence="5"/>
<dbReference type="Gene3D" id="1.25.40.10">
    <property type="entry name" value="Tetratricopeptide repeat domain"/>
    <property type="match status" value="1"/>
</dbReference>
<feature type="domain" description="HTH luxR-type" evidence="4">
    <location>
        <begin position="848"/>
        <end position="913"/>
    </location>
</feature>
<protein>
    <submittedName>
        <fullName evidence="5">Serine/threonine-protein kinase PknK</fullName>
        <ecNumber evidence="5">2.7.11.1</ecNumber>
    </submittedName>
</protein>
<organism evidence="5 6">
    <name type="scientific">Pseudomonas fluorescens</name>
    <dbReference type="NCBI Taxonomy" id="294"/>
    <lineage>
        <taxon>Bacteria</taxon>
        <taxon>Pseudomonadati</taxon>
        <taxon>Pseudomonadota</taxon>
        <taxon>Gammaproteobacteria</taxon>
        <taxon>Pseudomonadales</taxon>
        <taxon>Pseudomonadaceae</taxon>
        <taxon>Pseudomonas</taxon>
    </lineage>
</organism>
<evidence type="ECO:0000313" key="5">
    <source>
        <dbReference type="EMBL" id="VVM38133.1"/>
    </source>
</evidence>
<dbReference type="SUPFAM" id="SSF48452">
    <property type="entry name" value="TPR-like"/>
    <property type="match status" value="2"/>
</dbReference>
<dbReference type="InterPro" id="IPR027417">
    <property type="entry name" value="P-loop_NTPase"/>
</dbReference>
<dbReference type="InterPro" id="IPR011990">
    <property type="entry name" value="TPR-like_helical_dom_sf"/>
</dbReference>
<dbReference type="Pfam" id="PF17874">
    <property type="entry name" value="TPR_MalT"/>
    <property type="match status" value="1"/>
</dbReference>
<dbReference type="Pfam" id="PF25873">
    <property type="entry name" value="WHD_MalT"/>
    <property type="match status" value="1"/>
</dbReference>
<evidence type="ECO:0000313" key="6">
    <source>
        <dbReference type="Proteomes" id="UP000326729"/>
    </source>
</evidence>
<dbReference type="GO" id="GO:0003677">
    <property type="term" value="F:DNA binding"/>
    <property type="evidence" value="ECO:0007669"/>
    <property type="project" value="UniProtKB-KW"/>
</dbReference>